<dbReference type="CDD" id="cd09874">
    <property type="entry name" value="PIN_MT3492-like"/>
    <property type="match status" value="1"/>
</dbReference>
<sequence length="136" mass="15406">MILYLDTSALVKLYIDEPGSEEVKKRVAAARIVSTSRVAYVEARAGIAKKFREGELSESDRQRIIKELGRDWENYFIVEVSESVIELGGRLVDRHPLREFDAIHLASALLLKDRARLPVAFSCFDERLKEVAQAEG</sequence>
<name>X0XLY3_9ZZZZ</name>
<feature type="domain" description="PIN" evidence="1">
    <location>
        <begin position="4"/>
        <end position="132"/>
    </location>
</feature>
<dbReference type="Gene3D" id="3.40.50.1010">
    <property type="entry name" value="5'-nuclease"/>
    <property type="match status" value="1"/>
</dbReference>
<dbReference type="AlphaFoldDB" id="X0XLY3"/>
<dbReference type="SUPFAM" id="SSF88723">
    <property type="entry name" value="PIN domain-like"/>
    <property type="match status" value="1"/>
</dbReference>
<dbReference type="EMBL" id="BARS01045768">
    <property type="protein sequence ID" value="GAG36347.1"/>
    <property type="molecule type" value="Genomic_DNA"/>
</dbReference>
<dbReference type="InterPro" id="IPR029060">
    <property type="entry name" value="PIN-like_dom_sf"/>
</dbReference>
<proteinExistence type="predicted"/>
<evidence type="ECO:0000313" key="2">
    <source>
        <dbReference type="EMBL" id="GAG36347.1"/>
    </source>
</evidence>
<organism evidence="2">
    <name type="scientific">marine sediment metagenome</name>
    <dbReference type="NCBI Taxonomy" id="412755"/>
    <lineage>
        <taxon>unclassified sequences</taxon>
        <taxon>metagenomes</taxon>
        <taxon>ecological metagenomes</taxon>
    </lineage>
</organism>
<gene>
    <name evidence="2" type="ORF">S01H1_68979</name>
</gene>
<feature type="non-terminal residue" evidence="2">
    <location>
        <position position="136"/>
    </location>
</feature>
<evidence type="ECO:0000259" key="1">
    <source>
        <dbReference type="Pfam" id="PF01850"/>
    </source>
</evidence>
<dbReference type="InterPro" id="IPR002716">
    <property type="entry name" value="PIN_dom"/>
</dbReference>
<protein>
    <recommendedName>
        <fullName evidence="1">PIN domain-containing protein</fullName>
    </recommendedName>
</protein>
<dbReference type="Pfam" id="PF01850">
    <property type="entry name" value="PIN"/>
    <property type="match status" value="1"/>
</dbReference>
<accession>X0XLY3</accession>
<comment type="caution">
    <text evidence="2">The sequence shown here is derived from an EMBL/GenBank/DDBJ whole genome shotgun (WGS) entry which is preliminary data.</text>
</comment>
<reference evidence="2" key="1">
    <citation type="journal article" date="2014" name="Front. Microbiol.">
        <title>High frequency of phylogenetically diverse reductive dehalogenase-homologous genes in deep subseafloor sedimentary metagenomes.</title>
        <authorList>
            <person name="Kawai M."/>
            <person name="Futagami T."/>
            <person name="Toyoda A."/>
            <person name="Takaki Y."/>
            <person name="Nishi S."/>
            <person name="Hori S."/>
            <person name="Arai W."/>
            <person name="Tsubouchi T."/>
            <person name="Morono Y."/>
            <person name="Uchiyama I."/>
            <person name="Ito T."/>
            <person name="Fujiyama A."/>
            <person name="Inagaki F."/>
            <person name="Takami H."/>
        </authorList>
    </citation>
    <scope>NUCLEOTIDE SEQUENCE</scope>
    <source>
        <strain evidence="2">Expedition CK06-06</strain>
    </source>
</reference>